<dbReference type="SUPFAM" id="SSF69593">
    <property type="entry name" value="Glycerol-3-phosphate (1)-acyltransferase"/>
    <property type="match status" value="1"/>
</dbReference>
<organism evidence="4 5">
    <name type="scientific">Croceifilum oryzae</name>
    <dbReference type="NCBI Taxonomy" id="1553429"/>
    <lineage>
        <taxon>Bacteria</taxon>
        <taxon>Bacillati</taxon>
        <taxon>Bacillota</taxon>
        <taxon>Bacilli</taxon>
        <taxon>Bacillales</taxon>
        <taxon>Thermoactinomycetaceae</taxon>
        <taxon>Croceifilum</taxon>
    </lineage>
</organism>
<evidence type="ECO:0000313" key="4">
    <source>
        <dbReference type="EMBL" id="MDQ0417858.1"/>
    </source>
</evidence>
<comment type="caution">
    <text evidence="4">The sequence shown here is derived from an EMBL/GenBank/DDBJ whole genome shotgun (WGS) entry which is preliminary data.</text>
</comment>
<name>A0AAJ1TFC7_9BACL</name>
<evidence type="ECO:0000256" key="1">
    <source>
        <dbReference type="ARBA" id="ARBA00022679"/>
    </source>
</evidence>
<gene>
    <name evidence="4" type="ORF">J2Z48_002042</name>
</gene>
<dbReference type="Pfam" id="PF01553">
    <property type="entry name" value="Acyltransferase"/>
    <property type="match status" value="1"/>
</dbReference>
<dbReference type="GO" id="GO:0003841">
    <property type="term" value="F:1-acylglycerol-3-phosphate O-acyltransferase activity"/>
    <property type="evidence" value="ECO:0007669"/>
    <property type="project" value="UniProtKB-EC"/>
</dbReference>
<dbReference type="Proteomes" id="UP001238450">
    <property type="component" value="Unassembled WGS sequence"/>
</dbReference>
<feature type="domain" description="Phospholipid/glycerol acyltransferase" evidence="3">
    <location>
        <begin position="35"/>
        <end position="148"/>
    </location>
</feature>
<dbReference type="PANTHER" id="PTHR10434:SF11">
    <property type="entry name" value="1-ACYL-SN-GLYCEROL-3-PHOSPHATE ACYLTRANSFERASE"/>
    <property type="match status" value="1"/>
</dbReference>
<dbReference type="EMBL" id="JAUSUV010000008">
    <property type="protein sequence ID" value="MDQ0417858.1"/>
    <property type="molecule type" value="Genomic_DNA"/>
</dbReference>
<dbReference type="AlphaFoldDB" id="A0AAJ1TFC7"/>
<evidence type="ECO:0000256" key="2">
    <source>
        <dbReference type="ARBA" id="ARBA00023315"/>
    </source>
</evidence>
<protein>
    <submittedName>
        <fullName evidence="4">1-acyl-sn-glycerol-3-phosphate acyltransferase</fullName>
        <ecNumber evidence="4">2.3.1.51</ecNumber>
    </submittedName>
</protein>
<proteinExistence type="predicted"/>
<keyword evidence="2 4" id="KW-0012">Acyltransferase</keyword>
<dbReference type="PANTHER" id="PTHR10434">
    <property type="entry name" value="1-ACYL-SN-GLYCEROL-3-PHOSPHATE ACYLTRANSFERASE"/>
    <property type="match status" value="1"/>
</dbReference>
<keyword evidence="1 4" id="KW-0808">Transferase</keyword>
<accession>A0AAJ1TFC7</accession>
<evidence type="ECO:0000313" key="5">
    <source>
        <dbReference type="Proteomes" id="UP001238450"/>
    </source>
</evidence>
<dbReference type="EC" id="2.3.1.51" evidence="4"/>
<sequence>MKTSSLLKWIIRMFLRLYHRIEVIGMEKFPREGAALVVGNHISYIDPFYIGSMLPRHVHFMAKAEAWRFRITKFFLDIFQAFPVNREKADIQAIRTALHYLQEQKLVGLFPEGGIREDVAPLQEVKQGAAFLALKGNAPVVPIYLSGSEKALPVGKIWIRPSKIRIIVGDLILVPETGTFRERQEYLSKQILRALQDLRKSVEQTD</sequence>
<evidence type="ECO:0000259" key="3">
    <source>
        <dbReference type="SMART" id="SM00563"/>
    </source>
</evidence>
<dbReference type="SMART" id="SM00563">
    <property type="entry name" value="PlsC"/>
    <property type="match status" value="1"/>
</dbReference>
<dbReference type="InterPro" id="IPR002123">
    <property type="entry name" value="Plipid/glycerol_acylTrfase"/>
</dbReference>
<dbReference type="CDD" id="cd07989">
    <property type="entry name" value="LPLAT_AGPAT-like"/>
    <property type="match status" value="1"/>
</dbReference>
<dbReference type="GO" id="GO:0006654">
    <property type="term" value="P:phosphatidic acid biosynthetic process"/>
    <property type="evidence" value="ECO:0007669"/>
    <property type="project" value="TreeGrafter"/>
</dbReference>
<reference evidence="4 5" key="1">
    <citation type="submission" date="2023-07" db="EMBL/GenBank/DDBJ databases">
        <title>Genomic Encyclopedia of Type Strains, Phase IV (KMG-IV): sequencing the most valuable type-strain genomes for metagenomic binning, comparative biology and taxonomic classification.</title>
        <authorList>
            <person name="Goeker M."/>
        </authorList>
    </citation>
    <scope>NUCLEOTIDE SEQUENCE [LARGE SCALE GENOMIC DNA]</scope>
    <source>
        <strain evidence="4 5">DSM 46876</strain>
    </source>
</reference>
<keyword evidence="5" id="KW-1185">Reference proteome</keyword>
<dbReference type="RefSeq" id="WP_307253157.1">
    <property type="nucleotide sequence ID" value="NZ_JAUSUV010000008.1"/>
</dbReference>